<reference evidence="1 2" key="1">
    <citation type="submission" date="2012-02" db="EMBL/GenBank/DDBJ databases">
        <authorList>
            <person name="Harkins D.M."/>
            <person name="Madupu R."/>
            <person name="Durkin A.S."/>
            <person name="Torralba M."/>
            <person name="Methe B."/>
            <person name="Sutton G.G."/>
            <person name="Nelson K.E."/>
        </authorList>
    </citation>
    <scope>NUCLEOTIDE SEQUENCE [LARGE SCALE GENOMIC DNA]</scope>
    <source>
        <strain evidence="1 2">HK385</strain>
    </source>
</reference>
<dbReference type="EMBL" id="AJSW01000007">
    <property type="protein sequence ID" value="EIJ73156.1"/>
    <property type="molecule type" value="Genomic_DNA"/>
</dbReference>
<sequence length="174" mass="20431">MIEIKLPFWFNNKEVSKVKSLFEKWWAVGLNLVKFPLQIFDVLTAPEWLVHLIAYQRDIERFKDEPLDLFRKRVHYAYINAEDAGSVAGFKKIFERLGIGQVELIERFDEVNWDVIRLKLTDEQVSGNSALLTSIVRKYGRTCRRYEYVLVSGVDFEVASGSIQHIYYYNTAKV</sequence>
<dbReference type="GeneID" id="78223585"/>
<evidence type="ECO:0000313" key="1">
    <source>
        <dbReference type="EMBL" id="EIJ73156.1"/>
    </source>
</evidence>
<name>A0ABN0F2K3_HAEPH</name>
<proteinExistence type="predicted"/>
<gene>
    <name evidence="1" type="ORF">HMPREF1050_0226</name>
</gene>
<dbReference type="Proteomes" id="UP000003016">
    <property type="component" value="Unassembled WGS sequence"/>
</dbReference>
<comment type="caution">
    <text evidence="1">The sequence shown here is derived from an EMBL/GenBank/DDBJ whole genome shotgun (WGS) entry which is preliminary data.</text>
</comment>
<organism evidence="1 2">
    <name type="scientific">Haemophilus parahaemolyticus HK385</name>
    <dbReference type="NCBI Taxonomy" id="1095744"/>
    <lineage>
        <taxon>Bacteria</taxon>
        <taxon>Pseudomonadati</taxon>
        <taxon>Pseudomonadota</taxon>
        <taxon>Gammaproteobacteria</taxon>
        <taxon>Pasteurellales</taxon>
        <taxon>Pasteurellaceae</taxon>
        <taxon>Haemophilus</taxon>
    </lineage>
</organism>
<evidence type="ECO:0000313" key="2">
    <source>
        <dbReference type="Proteomes" id="UP000003016"/>
    </source>
</evidence>
<keyword evidence="2" id="KW-1185">Reference proteome</keyword>
<accession>A0ABN0F2K3</accession>
<dbReference type="RefSeq" id="WP_005705474.1">
    <property type="nucleotide sequence ID" value="NZ_AJSW01000007.1"/>
</dbReference>
<protein>
    <submittedName>
        <fullName evidence="1">Phage tail protein</fullName>
    </submittedName>
</protein>